<organism evidence="1 2">
    <name type="scientific">Gossypium harknessii</name>
    <dbReference type="NCBI Taxonomy" id="34285"/>
    <lineage>
        <taxon>Eukaryota</taxon>
        <taxon>Viridiplantae</taxon>
        <taxon>Streptophyta</taxon>
        <taxon>Embryophyta</taxon>
        <taxon>Tracheophyta</taxon>
        <taxon>Spermatophyta</taxon>
        <taxon>Magnoliopsida</taxon>
        <taxon>eudicotyledons</taxon>
        <taxon>Gunneridae</taxon>
        <taxon>Pentapetalae</taxon>
        <taxon>rosids</taxon>
        <taxon>malvids</taxon>
        <taxon>Malvales</taxon>
        <taxon>Malvaceae</taxon>
        <taxon>Malvoideae</taxon>
        <taxon>Gossypium</taxon>
    </lineage>
</organism>
<dbReference type="Proteomes" id="UP000593560">
    <property type="component" value="Unassembled WGS sequence"/>
</dbReference>
<name>A0A7J9G737_9ROSI</name>
<gene>
    <name evidence="1" type="ORF">Gohar_017698</name>
</gene>
<dbReference type="EMBL" id="JABFAD010000002">
    <property type="protein sequence ID" value="MBA0793281.1"/>
    <property type="molecule type" value="Genomic_DNA"/>
</dbReference>
<proteinExistence type="predicted"/>
<sequence length="145" mass="15867">MKISEPALVPEWLRTSGTTTGGVNSVPHFASSSSNTGGILTSRDEIYRLLRSHSMIYGKQGEPLHQRTVVDSRDRGINNHYDGNGLLCGGTFGSSINKAVFEKDFPPLRTKEKQGVSEIARVSSPIFSSIFQSLPVRNSTLIDEE</sequence>
<evidence type="ECO:0000313" key="1">
    <source>
        <dbReference type="EMBL" id="MBA0793281.1"/>
    </source>
</evidence>
<dbReference type="OrthoDB" id="1002161at2759"/>
<keyword evidence="2" id="KW-1185">Reference proteome</keyword>
<reference evidence="1 2" key="1">
    <citation type="journal article" date="2019" name="Genome Biol. Evol.">
        <title>Insights into the evolution of the New World diploid cottons (Gossypium, subgenus Houzingenia) based on genome sequencing.</title>
        <authorList>
            <person name="Grover C.E."/>
            <person name="Arick M.A. 2nd"/>
            <person name="Thrash A."/>
            <person name="Conover J.L."/>
            <person name="Sanders W.S."/>
            <person name="Peterson D.G."/>
            <person name="Frelichowski J.E."/>
            <person name="Scheffler J.A."/>
            <person name="Scheffler B.E."/>
            <person name="Wendel J.F."/>
        </authorList>
    </citation>
    <scope>NUCLEOTIDE SEQUENCE [LARGE SCALE GENOMIC DNA]</scope>
    <source>
        <strain evidence="1">0</strain>
        <tissue evidence="1">Leaf</tissue>
    </source>
</reference>
<dbReference type="AlphaFoldDB" id="A0A7J9G737"/>
<accession>A0A7J9G737</accession>
<evidence type="ECO:0000313" key="2">
    <source>
        <dbReference type="Proteomes" id="UP000593560"/>
    </source>
</evidence>
<dbReference type="PANTHER" id="PTHR34112">
    <property type="entry name" value="C-JUN-AMINO-TERMINAL KINASE-INTERACTING PROTEIN"/>
    <property type="match status" value="1"/>
</dbReference>
<comment type="caution">
    <text evidence="1">The sequence shown here is derived from an EMBL/GenBank/DDBJ whole genome shotgun (WGS) entry which is preliminary data.</text>
</comment>
<protein>
    <submittedName>
        <fullName evidence="1">Uncharacterized protein</fullName>
    </submittedName>
</protein>
<dbReference type="PANTHER" id="PTHR34112:SF18">
    <property type="entry name" value="C-JUN-AMINO-TERMINAL KINASE-INTERACTING PROTEIN"/>
    <property type="match status" value="1"/>
</dbReference>